<evidence type="ECO:0000313" key="2">
    <source>
        <dbReference type="EMBL" id="OIN43349.1"/>
    </source>
</evidence>
<dbReference type="RefSeq" id="WP_071487761.1">
    <property type="nucleotide sequence ID" value="NZ_FNTS01000002.1"/>
</dbReference>
<dbReference type="EMBL" id="MDDR01000066">
    <property type="protein sequence ID" value="OIN43349.1"/>
    <property type="molecule type" value="Genomic_DNA"/>
</dbReference>
<evidence type="ECO:0008006" key="6">
    <source>
        <dbReference type="Google" id="ProtNLM"/>
    </source>
</evidence>
<protein>
    <recommendedName>
        <fullName evidence="6">DNA-packaging protein</fullName>
    </recommendedName>
</protein>
<keyword evidence="5" id="KW-1185">Reference proteome</keyword>
<dbReference type="OrthoDB" id="6896247at2"/>
<evidence type="ECO:0000313" key="5">
    <source>
        <dbReference type="Proteomes" id="UP000182179"/>
    </source>
</evidence>
<name>A0A1S2UAQ5_9PSED</name>
<accession>A0A1S2UAQ5</accession>
<keyword evidence="1" id="KW-0175">Coiled coil</keyword>
<dbReference type="Proteomes" id="UP000181661">
    <property type="component" value="Unassembled WGS sequence"/>
</dbReference>
<reference evidence="3 5" key="2">
    <citation type="submission" date="2016-10" db="EMBL/GenBank/DDBJ databases">
        <authorList>
            <person name="Varghese N."/>
            <person name="Submissions S."/>
        </authorList>
    </citation>
    <scope>NUCLEOTIDE SEQUENCE [LARGE SCALE GENOMIC DNA]</scope>
    <source>
        <strain evidence="3 5">BS2773</strain>
    </source>
</reference>
<evidence type="ECO:0000256" key="1">
    <source>
        <dbReference type="SAM" id="Coils"/>
    </source>
</evidence>
<dbReference type="AlphaFoldDB" id="A0A1S2UAQ5"/>
<feature type="coiled-coil region" evidence="1">
    <location>
        <begin position="53"/>
        <end position="108"/>
    </location>
</feature>
<evidence type="ECO:0000313" key="4">
    <source>
        <dbReference type="Proteomes" id="UP000181661"/>
    </source>
</evidence>
<dbReference type="Proteomes" id="UP000182179">
    <property type="component" value="Unassembled WGS sequence"/>
</dbReference>
<sequence length="213" mass="22950">MKGLLDLISPATWYLAVIAAVAIGLHLNHQDGYDEGLARGRAEGSAVVERLGKKHAEEKQALAEAAVEAARKAVAELQAEQARRQVLAAELAETKASHRRNTEKLQGEIARVTTLYRRTLKDEPEALPVGVFTTGFVRVWNEALNPAAVAVSATSQSTGRAADSLGSTGVADQLDSGVTQADILKNHVRNSEGYASCRVQLKSLIEWYTHGRI</sequence>
<dbReference type="EMBL" id="FNTS01000002">
    <property type="protein sequence ID" value="SEE37882.1"/>
    <property type="molecule type" value="Genomic_DNA"/>
</dbReference>
<organism evidence="2 4">
    <name type="scientific">Pseudomonas costantinii</name>
    <dbReference type="NCBI Taxonomy" id="168469"/>
    <lineage>
        <taxon>Bacteria</taxon>
        <taxon>Pseudomonadati</taxon>
        <taxon>Pseudomonadota</taxon>
        <taxon>Gammaproteobacteria</taxon>
        <taxon>Pseudomonadales</taxon>
        <taxon>Pseudomonadaceae</taxon>
        <taxon>Pseudomonas</taxon>
    </lineage>
</organism>
<reference evidence="2 4" key="1">
    <citation type="submission" date="2016-08" db="EMBL/GenBank/DDBJ databases">
        <title>Draft genome sequence of Pseudomonas costantinii LMG 22119, type strain isolated from cultivated mushroom (Agaricus bisporus) sporophores.</title>
        <authorList>
            <person name="Tambong J.T."/>
        </authorList>
    </citation>
    <scope>NUCLEOTIDE SEQUENCE [LARGE SCALE GENOMIC DNA]</scope>
    <source>
        <strain evidence="2 4">LMG 22119</strain>
    </source>
</reference>
<evidence type="ECO:0000313" key="3">
    <source>
        <dbReference type="EMBL" id="SEE37882.1"/>
    </source>
</evidence>
<proteinExistence type="predicted"/>
<gene>
    <name evidence="2" type="ORF">BFL40_32380</name>
    <name evidence="3" type="ORF">SAMN04515675_5216</name>
</gene>
<comment type="caution">
    <text evidence="2">The sequence shown here is derived from an EMBL/GenBank/DDBJ whole genome shotgun (WGS) entry which is preliminary data.</text>
</comment>